<organism evidence="2 3">
    <name type="scientific">[Clostridium] fimetarium</name>
    <dbReference type="NCBI Taxonomy" id="99656"/>
    <lineage>
        <taxon>Bacteria</taxon>
        <taxon>Bacillati</taxon>
        <taxon>Bacillota</taxon>
        <taxon>Clostridia</taxon>
        <taxon>Lachnospirales</taxon>
        <taxon>Lachnospiraceae</taxon>
    </lineage>
</organism>
<dbReference type="OrthoDB" id="9801593at2"/>
<dbReference type="InterPro" id="IPR020051">
    <property type="entry name" value="SagB-type_dehydrogenase"/>
</dbReference>
<reference evidence="2 3" key="1">
    <citation type="submission" date="2016-10" db="EMBL/GenBank/DDBJ databases">
        <authorList>
            <person name="de Groot N.N."/>
        </authorList>
    </citation>
    <scope>NUCLEOTIDE SEQUENCE [LARGE SCALE GENOMIC DNA]</scope>
    <source>
        <strain evidence="2 3">DSM 9179</strain>
    </source>
</reference>
<protein>
    <submittedName>
        <fullName evidence="2">SagB-type dehydrogenase domain-containing protein</fullName>
    </submittedName>
</protein>
<dbReference type="InterPro" id="IPR052544">
    <property type="entry name" value="Bacteriocin_Proc_Enz"/>
</dbReference>
<proteinExistence type="predicted"/>
<dbReference type="STRING" id="99656.SAMN05421659_105180"/>
<name>A0A1I0PLN8_9FIRM</name>
<dbReference type="PANTHER" id="PTHR43745">
    <property type="entry name" value="NITROREDUCTASE MJ1384-RELATED"/>
    <property type="match status" value="1"/>
</dbReference>
<dbReference type="SUPFAM" id="SSF55469">
    <property type="entry name" value="FMN-dependent nitroreductase-like"/>
    <property type="match status" value="1"/>
</dbReference>
<keyword evidence="3" id="KW-1185">Reference proteome</keyword>
<dbReference type="GO" id="GO:0016491">
    <property type="term" value="F:oxidoreductase activity"/>
    <property type="evidence" value="ECO:0007669"/>
    <property type="project" value="InterPro"/>
</dbReference>
<accession>A0A1I0PLN8</accession>
<evidence type="ECO:0000313" key="2">
    <source>
        <dbReference type="EMBL" id="SEW15296.1"/>
    </source>
</evidence>
<sequence>MNDDNTKVKIMELREIMKTISDDMISDEKEGLPQPPMEKPCGGSKLISLTKDFDNVVKNNNYLDLLNSRTSKRIYTDEALSQDELAFLLWATQGVKQVVGKQKKATLRTVPSAGARHPFESYLFINRVDGLEPGLYHYLALEHKLEFIKSVENQVDRLSEAFSGQTFFANAAVCFVWTVIPYRSEWRYGKIAPKYALVDVGHVCQNLYLASEAISCGACAIGAYSQELADGLLGLDSTPSFENDNEFIIYAASVGKLKL</sequence>
<dbReference type="EMBL" id="FOJI01000005">
    <property type="protein sequence ID" value="SEW15296.1"/>
    <property type="molecule type" value="Genomic_DNA"/>
</dbReference>
<dbReference type="AlphaFoldDB" id="A0A1I0PLN8"/>
<evidence type="ECO:0000313" key="3">
    <source>
        <dbReference type="Proteomes" id="UP000199701"/>
    </source>
</evidence>
<dbReference type="Proteomes" id="UP000199701">
    <property type="component" value="Unassembled WGS sequence"/>
</dbReference>
<dbReference type="RefSeq" id="WP_092452715.1">
    <property type="nucleotide sequence ID" value="NZ_FOJI01000005.1"/>
</dbReference>
<dbReference type="PANTHER" id="PTHR43745:SF2">
    <property type="entry name" value="NITROREDUCTASE MJ1384-RELATED"/>
    <property type="match status" value="1"/>
</dbReference>
<dbReference type="CDD" id="cd02142">
    <property type="entry name" value="McbC_SagB-like_oxidoreductase"/>
    <property type="match status" value="1"/>
</dbReference>
<feature type="domain" description="Nitroreductase" evidence="1">
    <location>
        <begin position="68"/>
        <end position="255"/>
    </location>
</feature>
<dbReference type="Pfam" id="PF00881">
    <property type="entry name" value="Nitroreductase"/>
    <property type="match status" value="1"/>
</dbReference>
<dbReference type="NCBIfam" id="TIGR03605">
    <property type="entry name" value="antibiot_sagB"/>
    <property type="match status" value="1"/>
</dbReference>
<dbReference type="InterPro" id="IPR029479">
    <property type="entry name" value="Nitroreductase"/>
</dbReference>
<evidence type="ECO:0000259" key="1">
    <source>
        <dbReference type="Pfam" id="PF00881"/>
    </source>
</evidence>
<dbReference type="Gene3D" id="3.40.109.10">
    <property type="entry name" value="NADH Oxidase"/>
    <property type="match status" value="1"/>
</dbReference>
<dbReference type="InterPro" id="IPR000415">
    <property type="entry name" value="Nitroreductase-like"/>
</dbReference>
<gene>
    <name evidence="2" type="ORF">SAMN05421659_105180</name>
</gene>